<evidence type="ECO:0000313" key="3">
    <source>
        <dbReference type="Proteomes" id="UP001596492"/>
    </source>
</evidence>
<dbReference type="EMBL" id="JBHTBR010000002">
    <property type="protein sequence ID" value="MFC7290912.1"/>
    <property type="molecule type" value="Genomic_DNA"/>
</dbReference>
<keyword evidence="3" id="KW-1185">Reference proteome</keyword>
<organism evidence="2 3">
    <name type="scientific">Hirschia litorea</name>
    <dbReference type="NCBI Taxonomy" id="1199156"/>
    <lineage>
        <taxon>Bacteria</taxon>
        <taxon>Pseudomonadati</taxon>
        <taxon>Pseudomonadota</taxon>
        <taxon>Alphaproteobacteria</taxon>
        <taxon>Hyphomonadales</taxon>
        <taxon>Hyphomonadaceae</taxon>
        <taxon>Hirschia</taxon>
    </lineage>
</organism>
<reference evidence="3" key="1">
    <citation type="journal article" date="2019" name="Int. J. Syst. Evol. Microbiol.">
        <title>The Global Catalogue of Microorganisms (GCM) 10K type strain sequencing project: providing services to taxonomists for standard genome sequencing and annotation.</title>
        <authorList>
            <consortium name="The Broad Institute Genomics Platform"/>
            <consortium name="The Broad Institute Genome Sequencing Center for Infectious Disease"/>
            <person name="Wu L."/>
            <person name="Ma J."/>
        </authorList>
    </citation>
    <scope>NUCLEOTIDE SEQUENCE [LARGE SCALE GENOMIC DNA]</scope>
    <source>
        <strain evidence="3">CCUG 51308</strain>
    </source>
</reference>
<sequence>MRLTPWLQSATIASLCLGGAHAQTVTTSSTNQNTQTTYASAQQVTTTPSSTITNAAATYATFQGDIANVRSRPLSSTQDIDQKLEALGGQNTGQLTSGWMSYSALIAAQNREFANSVREVEAYYGRDVLLNALRKAPSYATSLKGGDRALQSSLAAAEADSMYMLSAASYLESQEASLQNQSWVKERIRDGAQRASRLKSLTYSGRPVSSSAREMFSSSNLGSLLAQSGQANAWERATRIATNAPMSALSSMTQRHYNVNPVRSETANHMASLAAYEILGGANLAEPGVAKAMNDRRSKDCFEFAQQQFNQCVGTQSDHYGLQACMRKHAISDMGQCVGDVAQ</sequence>
<name>A0ABW2IJA7_9PROT</name>
<gene>
    <name evidence="2" type="ORF">ACFQS8_04745</name>
</gene>
<comment type="caution">
    <text evidence="2">The sequence shown here is derived from an EMBL/GenBank/DDBJ whole genome shotgun (WGS) entry which is preliminary data.</text>
</comment>
<keyword evidence="1" id="KW-0732">Signal</keyword>
<proteinExistence type="predicted"/>
<dbReference type="RefSeq" id="WP_382166116.1">
    <property type="nucleotide sequence ID" value="NZ_JBHTBR010000002.1"/>
</dbReference>
<accession>A0ABW2IJA7</accession>
<feature type="chain" id="PRO_5046321868" evidence="1">
    <location>
        <begin position="23"/>
        <end position="343"/>
    </location>
</feature>
<evidence type="ECO:0000256" key="1">
    <source>
        <dbReference type="SAM" id="SignalP"/>
    </source>
</evidence>
<protein>
    <submittedName>
        <fullName evidence="2">Uncharacterized protein</fullName>
    </submittedName>
</protein>
<feature type="signal peptide" evidence="1">
    <location>
        <begin position="1"/>
        <end position="22"/>
    </location>
</feature>
<evidence type="ECO:0000313" key="2">
    <source>
        <dbReference type="EMBL" id="MFC7290912.1"/>
    </source>
</evidence>
<dbReference type="Proteomes" id="UP001596492">
    <property type="component" value="Unassembled WGS sequence"/>
</dbReference>